<evidence type="ECO:0000256" key="6">
    <source>
        <dbReference type="ARBA" id="ARBA00022840"/>
    </source>
</evidence>
<comment type="similarity">
    <text evidence="1">Belongs to the protein kinase superfamily. STE Ser/Thr protein kinase family. MAP kinase kinase kinase subfamily.</text>
</comment>
<comment type="catalytic activity">
    <reaction evidence="8">
        <text>L-seryl-[protein] + ATP = O-phospho-L-seryl-[protein] + ADP + H(+)</text>
        <dbReference type="Rhea" id="RHEA:17989"/>
        <dbReference type="Rhea" id="RHEA-COMP:9863"/>
        <dbReference type="Rhea" id="RHEA-COMP:11604"/>
        <dbReference type="ChEBI" id="CHEBI:15378"/>
        <dbReference type="ChEBI" id="CHEBI:29999"/>
        <dbReference type="ChEBI" id="CHEBI:30616"/>
        <dbReference type="ChEBI" id="CHEBI:83421"/>
        <dbReference type="ChEBI" id="CHEBI:456216"/>
        <dbReference type="EC" id="2.7.11.25"/>
    </reaction>
</comment>
<dbReference type="SUPFAM" id="SSF56112">
    <property type="entry name" value="Protein kinase-like (PK-like)"/>
    <property type="match status" value="1"/>
</dbReference>
<reference evidence="10 11" key="1">
    <citation type="journal article" date="2022" name="Nat. Plants">
        <title>Genomes of leafy and leafless Platanthera orchids illuminate the evolution of mycoheterotrophy.</title>
        <authorList>
            <person name="Li M.H."/>
            <person name="Liu K.W."/>
            <person name="Li Z."/>
            <person name="Lu H.C."/>
            <person name="Ye Q.L."/>
            <person name="Zhang D."/>
            <person name="Wang J.Y."/>
            <person name="Li Y.F."/>
            <person name="Zhong Z.M."/>
            <person name="Liu X."/>
            <person name="Yu X."/>
            <person name="Liu D.K."/>
            <person name="Tu X.D."/>
            <person name="Liu B."/>
            <person name="Hao Y."/>
            <person name="Liao X.Y."/>
            <person name="Jiang Y.T."/>
            <person name="Sun W.H."/>
            <person name="Chen J."/>
            <person name="Chen Y.Q."/>
            <person name="Ai Y."/>
            <person name="Zhai J.W."/>
            <person name="Wu S.S."/>
            <person name="Zhou Z."/>
            <person name="Hsiao Y.Y."/>
            <person name="Wu W.L."/>
            <person name="Chen Y.Y."/>
            <person name="Lin Y.F."/>
            <person name="Hsu J.L."/>
            <person name="Li C.Y."/>
            <person name="Wang Z.W."/>
            <person name="Zhao X."/>
            <person name="Zhong W.Y."/>
            <person name="Ma X.K."/>
            <person name="Ma L."/>
            <person name="Huang J."/>
            <person name="Chen G.Z."/>
            <person name="Huang M.Z."/>
            <person name="Huang L."/>
            <person name="Peng D.H."/>
            <person name="Luo Y.B."/>
            <person name="Zou S.Q."/>
            <person name="Chen S.P."/>
            <person name="Lan S."/>
            <person name="Tsai W.C."/>
            <person name="Van de Peer Y."/>
            <person name="Liu Z.J."/>
        </authorList>
    </citation>
    <scope>NUCLEOTIDE SEQUENCE [LARGE SCALE GENOMIC DNA]</scope>
    <source>
        <strain evidence="10">Lor288</strain>
    </source>
</reference>
<evidence type="ECO:0000256" key="8">
    <source>
        <dbReference type="ARBA" id="ARBA00048329"/>
    </source>
</evidence>
<dbReference type="EC" id="2.7.11.25" evidence="2"/>
<dbReference type="InterPro" id="IPR011009">
    <property type="entry name" value="Kinase-like_dom_sf"/>
</dbReference>
<feature type="binding site" evidence="9">
    <location>
        <position position="235"/>
    </location>
    <ligand>
        <name>ATP</name>
        <dbReference type="ChEBI" id="CHEBI:30616"/>
    </ligand>
</feature>
<dbReference type="PANTHER" id="PTHR48016:SF51">
    <property type="entry name" value="PROTEIN KINASE DOMAIN-CONTAINING PROTEIN"/>
    <property type="match status" value="1"/>
</dbReference>
<keyword evidence="3" id="KW-0808">Transferase</keyword>
<evidence type="ECO:0000256" key="2">
    <source>
        <dbReference type="ARBA" id="ARBA00012406"/>
    </source>
</evidence>
<dbReference type="GO" id="GO:0016301">
    <property type="term" value="F:kinase activity"/>
    <property type="evidence" value="ECO:0007669"/>
    <property type="project" value="UniProtKB-KW"/>
</dbReference>
<dbReference type="InterPro" id="IPR017441">
    <property type="entry name" value="Protein_kinase_ATP_BS"/>
</dbReference>
<comment type="catalytic activity">
    <reaction evidence="7">
        <text>L-threonyl-[protein] + ATP = O-phospho-L-threonyl-[protein] + ADP + H(+)</text>
        <dbReference type="Rhea" id="RHEA:46608"/>
        <dbReference type="Rhea" id="RHEA-COMP:11060"/>
        <dbReference type="Rhea" id="RHEA-COMP:11605"/>
        <dbReference type="ChEBI" id="CHEBI:15378"/>
        <dbReference type="ChEBI" id="CHEBI:30013"/>
        <dbReference type="ChEBI" id="CHEBI:30616"/>
        <dbReference type="ChEBI" id="CHEBI:61977"/>
        <dbReference type="ChEBI" id="CHEBI:456216"/>
        <dbReference type="EC" id="2.7.11.25"/>
    </reaction>
</comment>
<sequence>MTKLPEVSLQRMMPETKWEMRLHEGGVAIGDLAEQLCRAQSRLLYPSVRKFVKTSHFPGECAFASDALKFESLASAAVICSIRTLWNSGEATSASPRSSVAVFHRRPSSNWKTPFALLECCFSTQAPAEIFGPYQEKMQDIVGSVRRSLAFFSNPSTSDEGGGNRIAEKIGSYLRKSRVGSDKIRTPSPPSPARVAKNDDATPIWWRKGELIGCGAFGHVYMGMNLDSGELLAVKQVLLGTNNASKGTAQVRLFFSAKFQNTNLIFWSCKFLI</sequence>
<dbReference type="Proteomes" id="UP001412067">
    <property type="component" value="Unassembled WGS sequence"/>
</dbReference>
<comment type="caution">
    <text evidence="10">The sequence shown here is derived from an EMBL/GenBank/DDBJ whole genome shotgun (WGS) entry which is preliminary data.</text>
</comment>
<keyword evidence="6 9" id="KW-0067">ATP-binding</keyword>
<evidence type="ECO:0000256" key="1">
    <source>
        <dbReference type="ARBA" id="ARBA00006529"/>
    </source>
</evidence>
<dbReference type="InterPro" id="IPR050538">
    <property type="entry name" value="MAP_kinase_kinase_kinase"/>
</dbReference>
<evidence type="ECO:0000256" key="4">
    <source>
        <dbReference type="ARBA" id="ARBA00022741"/>
    </source>
</evidence>
<proteinExistence type="inferred from homology"/>
<evidence type="ECO:0000256" key="3">
    <source>
        <dbReference type="ARBA" id="ARBA00022679"/>
    </source>
</evidence>
<keyword evidence="11" id="KW-1185">Reference proteome</keyword>
<dbReference type="PANTHER" id="PTHR48016">
    <property type="entry name" value="MAP KINASE KINASE KINASE SSK2-RELATED-RELATED"/>
    <property type="match status" value="1"/>
</dbReference>
<evidence type="ECO:0000256" key="9">
    <source>
        <dbReference type="PROSITE-ProRule" id="PRU10141"/>
    </source>
</evidence>
<dbReference type="PROSITE" id="PS00107">
    <property type="entry name" value="PROTEIN_KINASE_ATP"/>
    <property type="match status" value="1"/>
</dbReference>
<evidence type="ECO:0000313" key="10">
    <source>
        <dbReference type="EMBL" id="KAK8969602.1"/>
    </source>
</evidence>
<gene>
    <name evidence="10" type="primary">NPK1</name>
    <name evidence="10" type="ORF">KSP40_PGU005560</name>
</gene>
<evidence type="ECO:0000313" key="11">
    <source>
        <dbReference type="Proteomes" id="UP001412067"/>
    </source>
</evidence>
<name>A0ABR2MZH9_9ASPA</name>
<evidence type="ECO:0000256" key="5">
    <source>
        <dbReference type="ARBA" id="ARBA00022777"/>
    </source>
</evidence>
<accession>A0ABR2MZH9</accession>
<evidence type="ECO:0000256" key="7">
    <source>
        <dbReference type="ARBA" id="ARBA00047559"/>
    </source>
</evidence>
<protein>
    <recommendedName>
        <fullName evidence="2">mitogen-activated protein kinase kinase kinase</fullName>
        <ecNumber evidence="2">2.7.11.25</ecNumber>
    </recommendedName>
</protein>
<dbReference type="Gene3D" id="3.30.200.20">
    <property type="entry name" value="Phosphorylase Kinase, domain 1"/>
    <property type="match status" value="1"/>
</dbReference>
<keyword evidence="5 10" id="KW-0418">Kinase</keyword>
<dbReference type="EMBL" id="JBBWWR010000003">
    <property type="protein sequence ID" value="KAK8969602.1"/>
    <property type="molecule type" value="Genomic_DNA"/>
</dbReference>
<keyword evidence="4 9" id="KW-0547">Nucleotide-binding</keyword>
<organism evidence="10 11">
    <name type="scientific">Platanthera guangdongensis</name>
    <dbReference type="NCBI Taxonomy" id="2320717"/>
    <lineage>
        <taxon>Eukaryota</taxon>
        <taxon>Viridiplantae</taxon>
        <taxon>Streptophyta</taxon>
        <taxon>Embryophyta</taxon>
        <taxon>Tracheophyta</taxon>
        <taxon>Spermatophyta</taxon>
        <taxon>Magnoliopsida</taxon>
        <taxon>Liliopsida</taxon>
        <taxon>Asparagales</taxon>
        <taxon>Orchidaceae</taxon>
        <taxon>Orchidoideae</taxon>
        <taxon>Orchideae</taxon>
        <taxon>Orchidinae</taxon>
        <taxon>Platanthera</taxon>
    </lineage>
</organism>